<proteinExistence type="predicted"/>
<reference evidence="2 3" key="2">
    <citation type="submission" date="2019-01" db="EMBL/GenBank/DDBJ databases">
        <title>Tautonia sociabilis, a novel thermotolerant planctomycete of Isosphaeraceae family, isolated from a 4000 m deep subterranean habitat.</title>
        <authorList>
            <person name="Kovaleva O.L."/>
            <person name="Elcheninov A.G."/>
            <person name="Van Heerden E."/>
            <person name="Toshchakov S.V."/>
            <person name="Novikov A."/>
            <person name="Bonch-Osmolovskaya E.A."/>
            <person name="Kublanov I.V."/>
        </authorList>
    </citation>
    <scope>NUCLEOTIDE SEQUENCE [LARGE SCALE GENOMIC DNA]</scope>
    <source>
        <strain evidence="2 3">GM2012</strain>
    </source>
</reference>
<dbReference type="PROSITE" id="PS51257">
    <property type="entry name" value="PROKAR_LIPOPROTEIN"/>
    <property type="match status" value="1"/>
</dbReference>
<protein>
    <submittedName>
        <fullName evidence="2">Uncharacterized protein</fullName>
    </submittedName>
</protein>
<keyword evidence="3" id="KW-1185">Reference proteome</keyword>
<accession>A0A432MFZ7</accession>
<comment type="caution">
    <text evidence="2">The sequence shown here is derived from an EMBL/GenBank/DDBJ whole genome shotgun (WGS) entry which is preliminary data.</text>
</comment>
<evidence type="ECO:0000313" key="2">
    <source>
        <dbReference type="EMBL" id="RUL85062.1"/>
    </source>
</evidence>
<feature type="compositionally biased region" description="Polar residues" evidence="1">
    <location>
        <begin position="154"/>
        <end position="169"/>
    </location>
</feature>
<reference evidence="2 3" key="1">
    <citation type="submission" date="2018-12" db="EMBL/GenBank/DDBJ databases">
        <authorList>
            <person name="Toschakov S.V."/>
        </authorList>
    </citation>
    <scope>NUCLEOTIDE SEQUENCE [LARGE SCALE GENOMIC DNA]</scope>
    <source>
        <strain evidence="2 3">GM2012</strain>
    </source>
</reference>
<dbReference type="AlphaFoldDB" id="A0A432MFZ7"/>
<evidence type="ECO:0000313" key="3">
    <source>
        <dbReference type="Proteomes" id="UP000280296"/>
    </source>
</evidence>
<dbReference type="Proteomes" id="UP000280296">
    <property type="component" value="Unassembled WGS sequence"/>
</dbReference>
<dbReference type="EMBL" id="RYZH01000042">
    <property type="protein sequence ID" value="RUL85062.1"/>
    <property type="molecule type" value="Genomic_DNA"/>
</dbReference>
<dbReference type="OrthoDB" id="9842863at2"/>
<dbReference type="RefSeq" id="WP_126727072.1">
    <property type="nucleotide sequence ID" value="NZ_RYZH01000042.1"/>
</dbReference>
<gene>
    <name evidence="2" type="ORF">TsocGM_19165</name>
</gene>
<evidence type="ECO:0000256" key="1">
    <source>
        <dbReference type="SAM" id="MobiDB-lite"/>
    </source>
</evidence>
<sequence length="216" mass="23834">MTPLARCRRPLAASLTALLLLSALGCAKTGSFLALNPRRSSMREQLSRLEFQNQQLKDELEVARQESRRLANDLQLAEIDKSDLKRQIESYQTQLGRSVPANSYDLARPGPGESTPEFRSTRPAAQDPNRPAPFTQIPNRGLIDVSPPPGPSFEDSQPSGTRRGSSYQNAPRPHIDPPPIRYFDLSPLSSNTTDRSEGAGNSPWSPIARGSSRQSW</sequence>
<organism evidence="2 3">
    <name type="scientific">Tautonia sociabilis</name>
    <dbReference type="NCBI Taxonomy" id="2080755"/>
    <lineage>
        <taxon>Bacteria</taxon>
        <taxon>Pseudomonadati</taxon>
        <taxon>Planctomycetota</taxon>
        <taxon>Planctomycetia</taxon>
        <taxon>Isosphaerales</taxon>
        <taxon>Isosphaeraceae</taxon>
        <taxon>Tautonia</taxon>
    </lineage>
</organism>
<feature type="region of interest" description="Disordered" evidence="1">
    <location>
        <begin position="92"/>
        <end position="216"/>
    </location>
</feature>
<name>A0A432MFZ7_9BACT</name>